<evidence type="ECO:0000256" key="1">
    <source>
        <dbReference type="ARBA" id="ARBA00010688"/>
    </source>
</evidence>
<evidence type="ECO:0000259" key="4">
    <source>
        <dbReference type="Pfam" id="PF00294"/>
    </source>
</evidence>
<dbReference type="GO" id="GO:0016301">
    <property type="term" value="F:kinase activity"/>
    <property type="evidence" value="ECO:0007669"/>
    <property type="project" value="UniProtKB-KW"/>
</dbReference>
<dbReference type="Proteomes" id="UP000229317">
    <property type="component" value="Unassembled WGS sequence"/>
</dbReference>
<comment type="caution">
    <text evidence="5">The sequence shown here is derived from an EMBL/GenBank/DDBJ whole genome shotgun (WGS) entry which is preliminary data.</text>
</comment>
<dbReference type="InterPro" id="IPR052700">
    <property type="entry name" value="Carb_kinase_PfkB-like"/>
</dbReference>
<dbReference type="Gene3D" id="3.40.1190.20">
    <property type="match status" value="1"/>
</dbReference>
<dbReference type="SUPFAM" id="SSF53613">
    <property type="entry name" value="Ribokinase-like"/>
    <property type="match status" value="1"/>
</dbReference>
<comment type="similarity">
    <text evidence="1">Belongs to the carbohydrate kinase PfkB family.</text>
</comment>
<name>A0A2H0KSI2_9BACT</name>
<evidence type="ECO:0000256" key="2">
    <source>
        <dbReference type="ARBA" id="ARBA00022679"/>
    </source>
</evidence>
<gene>
    <name evidence="5" type="ORF">COV84_02980</name>
</gene>
<dbReference type="InterPro" id="IPR029056">
    <property type="entry name" value="Ribokinase-like"/>
</dbReference>
<dbReference type="Pfam" id="PF00294">
    <property type="entry name" value="PfkB"/>
    <property type="match status" value="1"/>
</dbReference>
<evidence type="ECO:0000313" key="5">
    <source>
        <dbReference type="EMBL" id="PIQ75109.1"/>
    </source>
</evidence>
<evidence type="ECO:0000256" key="3">
    <source>
        <dbReference type="ARBA" id="ARBA00022777"/>
    </source>
</evidence>
<feature type="domain" description="Carbohydrate kinase PfkB" evidence="4">
    <location>
        <begin position="41"/>
        <end position="313"/>
    </location>
</feature>
<keyword evidence="2" id="KW-0808">Transferase</keyword>
<dbReference type="InterPro" id="IPR011611">
    <property type="entry name" value="PfkB_dom"/>
</dbReference>
<evidence type="ECO:0000313" key="6">
    <source>
        <dbReference type="Proteomes" id="UP000229317"/>
    </source>
</evidence>
<dbReference type="AlphaFoldDB" id="A0A2H0KSI2"/>
<reference evidence="5 6" key="1">
    <citation type="submission" date="2017-09" db="EMBL/GenBank/DDBJ databases">
        <title>Depth-based differentiation of microbial function through sediment-hosted aquifers and enrichment of novel symbionts in the deep terrestrial subsurface.</title>
        <authorList>
            <person name="Probst A.J."/>
            <person name="Ladd B."/>
            <person name="Jarett J.K."/>
            <person name="Geller-Mcgrath D.E."/>
            <person name="Sieber C.M."/>
            <person name="Emerson J.B."/>
            <person name="Anantharaman K."/>
            <person name="Thomas B.C."/>
            <person name="Malmstrom R."/>
            <person name="Stieglmeier M."/>
            <person name="Klingl A."/>
            <person name="Woyke T."/>
            <person name="Ryan C.M."/>
            <person name="Banfield J.F."/>
        </authorList>
    </citation>
    <scope>NUCLEOTIDE SEQUENCE [LARGE SCALE GENOMIC DNA]</scope>
    <source>
        <strain evidence="5">CG11_big_fil_rev_8_21_14_0_20_40_15</strain>
    </source>
</reference>
<dbReference type="PROSITE" id="PS00583">
    <property type="entry name" value="PFKB_KINASES_1"/>
    <property type="match status" value="1"/>
</dbReference>
<keyword evidence="3" id="KW-0418">Kinase</keyword>
<sequence>MFDIITFGSATRDMFVTSKNFQSLKSDDFVTGKGLCVPSGAKIYVDDIVFASGGGATNTAATFALQGLKTACVTKVGDDPSGSAVIDELKKIGVNTGFILKDKKLKTAYSVILSVPRGERTILVYQGASHDLRKEEISWKDLKANWFYISGLSGRSAEIFEPLINFAHEQEIKIALNPGDAQLKLGIDKLEPILNKIDVFILNKEEATSLTCLPYNAEKEIFKRLDNWVKGIAVMTKGPEGVMVSDGHDIYSAGIPKSDIIDRTGSGDAFGSGFIAGLIQKVDKPNVEKIPYAIQLGTANATGTVQNLGAKTGLLKHGEWGPWKRVEVKSYRI</sequence>
<protein>
    <recommendedName>
        <fullName evidence="4">Carbohydrate kinase PfkB domain-containing protein</fullName>
    </recommendedName>
</protein>
<organism evidence="5 6">
    <name type="scientific">Candidatus Portnoybacteria bacterium CG11_big_fil_rev_8_21_14_0_20_40_15</name>
    <dbReference type="NCBI Taxonomy" id="1974817"/>
    <lineage>
        <taxon>Bacteria</taxon>
        <taxon>Candidatus Portnoyibacteriota</taxon>
    </lineage>
</organism>
<proteinExistence type="inferred from homology"/>
<dbReference type="InterPro" id="IPR002173">
    <property type="entry name" value="Carboh/pur_kinase_PfkB_CS"/>
</dbReference>
<dbReference type="PANTHER" id="PTHR43320">
    <property type="entry name" value="SUGAR KINASE"/>
    <property type="match status" value="1"/>
</dbReference>
<accession>A0A2H0KSI2</accession>
<dbReference type="EMBL" id="PCVO01000046">
    <property type="protein sequence ID" value="PIQ75109.1"/>
    <property type="molecule type" value="Genomic_DNA"/>
</dbReference>
<dbReference type="PANTHER" id="PTHR43320:SF3">
    <property type="entry name" value="CARBOHYDRATE KINASE PFKB DOMAIN-CONTAINING PROTEIN"/>
    <property type="match status" value="1"/>
</dbReference>